<dbReference type="AlphaFoldDB" id="A0A964RSS7"/>
<name>A0A964RSS7_9CLOT</name>
<proteinExistence type="predicted"/>
<dbReference type="InterPro" id="IPR036388">
    <property type="entry name" value="WH-like_DNA-bd_sf"/>
</dbReference>
<dbReference type="Proteomes" id="UP000656077">
    <property type="component" value="Unassembled WGS sequence"/>
</dbReference>
<dbReference type="InterPro" id="IPR036390">
    <property type="entry name" value="WH_DNA-bd_sf"/>
</dbReference>
<keyword evidence="1" id="KW-1133">Transmembrane helix</keyword>
<sequence length="371" mass="43286">MKRNNKPKMQLILSYSKGRVLMKKEVLNTPNNIIKGKIEIDSQINKLYYRILYNIQKENRKYIIKSKKGDKITEEQSNMLKELDRIGYLKCTVSYDEIKSIIKRRNDQIKEEVLKRFIALQTAVFRFTTGEENNEETQTQLIGEVSVSDIGYSVSLSAKLYRYLFYSVGVGFTPVNLVVLFNLKSQYSQALYVTLRSWTGVKREIEYSIEELRSIFKVGSKYSAYKNFKQKTISVAINEINATGAMNILELKEIKNGRSVDRVIFIVEDLEPRFVLEESKGDTEDKYVIWLDYIKLESEDLKERLELKYADMNLESPIVKSLFHKAYDKTLNKDNSFTMIQDKKGKTNFALFNFIVNGEILTNELSLENHF</sequence>
<dbReference type="EMBL" id="WSRQ01000081">
    <property type="protein sequence ID" value="MVX66958.1"/>
    <property type="molecule type" value="Genomic_DNA"/>
</dbReference>
<accession>A0A964RSS7</accession>
<evidence type="ECO:0000313" key="2">
    <source>
        <dbReference type="EMBL" id="MVX66958.1"/>
    </source>
</evidence>
<evidence type="ECO:0000256" key="1">
    <source>
        <dbReference type="SAM" id="Phobius"/>
    </source>
</evidence>
<dbReference type="Gene3D" id="1.10.10.10">
    <property type="entry name" value="Winged helix-like DNA-binding domain superfamily/Winged helix DNA-binding domain"/>
    <property type="match status" value="1"/>
</dbReference>
<dbReference type="GO" id="GO:0006270">
    <property type="term" value="P:DNA replication initiation"/>
    <property type="evidence" value="ECO:0007669"/>
    <property type="project" value="InterPro"/>
</dbReference>
<reference evidence="2" key="1">
    <citation type="submission" date="2019-12" db="EMBL/GenBank/DDBJ databases">
        <title>Microbes associate with the intestines of laboratory mice.</title>
        <authorList>
            <person name="Navarre W."/>
            <person name="Wong E."/>
        </authorList>
    </citation>
    <scope>NUCLEOTIDE SEQUENCE</scope>
    <source>
        <strain evidence="2">NM79_F5</strain>
    </source>
</reference>
<comment type="caution">
    <text evidence="2">The sequence shown here is derived from an EMBL/GenBank/DDBJ whole genome shotgun (WGS) entry which is preliminary data.</text>
</comment>
<keyword evidence="1" id="KW-0812">Transmembrane</keyword>
<organism evidence="2 3">
    <name type="scientific">Clostridium chromiireducens</name>
    <dbReference type="NCBI Taxonomy" id="225345"/>
    <lineage>
        <taxon>Bacteria</taxon>
        <taxon>Bacillati</taxon>
        <taxon>Bacillota</taxon>
        <taxon>Clostridia</taxon>
        <taxon>Eubacteriales</taxon>
        <taxon>Clostridiaceae</taxon>
        <taxon>Clostridium</taxon>
    </lineage>
</organism>
<gene>
    <name evidence="2" type="ORF">GKZ28_25200</name>
</gene>
<feature type="transmembrane region" description="Helical" evidence="1">
    <location>
        <begin position="163"/>
        <end position="183"/>
    </location>
</feature>
<dbReference type="SUPFAM" id="SSF46785">
    <property type="entry name" value="Winged helix' DNA-binding domain"/>
    <property type="match status" value="1"/>
</dbReference>
<keyword evidence="1" id="KW-0472">Membrane</keyword>
<dbReference type="Pfam" id="PF21205">
    <property type="entry name" value="Rep3_C"/>
    <property type="match status" value="1"/>
</dbReference>
<evidence type="ECO:0000313" key="3">
    <source>
        <dbReference type="Proteomes" id="UP000656077"/>
    </source>
</evidence>
<dbReference type="GO" id="GO:0003887">
    <property type="term" value="F:DNA-directed DNA polymerase activity"/>
    <property type="evidence" value="ECO:0007669"/>
    <property type="project" value="InterPro"/>
</dbReference>
<protein>
    <submittedName>
        <fullName evidence="2">RepB family plasmid replication initiator protein</fullName>
    </submittedName>
</protein>